<name>A0AAW1KC00_SAPOF</name>
<dbReference type="EMBL" id="JBDFQZ010000006">
    <property type="protein sequence ID" value="KAK9715258.1"/>
    <property type="molecule type" value="Genomic_DNA"/>
</dbReference>
<comment type="caution">
    <text evidence="1">The sequence shown here is derived from an EMBL/GenBank/DDBJ whole genome shotgun (WGS) entry which is preliminary data.</text>
</comment>
<protein>
    <submittedName>
        <fullName evidence="1">Uncharacterized protein</fullName>
    </submittedName>
</protein>
<proteinExistence type="predicted"/>
<evidence type="ECO:0000313" key="1">
    <source>
        <dbReference type="EMBL" id="KAK9715258.1"/>
    </source>
</evidence>
<evidence type="ECO:0000313" key="2">
    <source>
        <dbReference type="Proteomes" id="UP001443914"/>
    </source>
</evidence>
<keyword evidence="2" id="KW-1185">Reference proteome</keyword>
<accession>A0AAW1KC00</accession>
<gene>
    <name evidence="1" type="ORF">RND81_06G153400</name>
</gene>
<dbReference type="AlphaFoldDB" id="A0AAW1KC00"/>
<reference evidence="1" key="1">
    <citation type="submission" date="2024-03" db="EMBL/GenBank/DDBJ databases">
        <title>WGS assembly of Saponaria officinalis var. Norfolk2.</title>
        <authorList>
            <person name="Jenkins J."/>
            <person name="Shu S."/>
            <person name="Grimwood J."/>
            <person name="Barry K."/>
            <person name="Goodstein D."/>
            <person name="Schmutz J."/>
            <person name="Leebens-Mack J."/>
            <person name="Osbourn A."/>
        </authorList>
    </citation>
    <scope>NUCLEOTIDE SEQUENCE [LARGE SCALE GENOMIC DNA]</scope>
    <source>
        <strain evidence="1">JIC</strain>
    </source>
</reference>
<sequence>MSTPRQALLDIIRGAVNARELILDRSLVKFSAIGDNPTPTYSNLERLVLGSCFRVTWKYLTAWLANSPQLETVVFKKVRYFPLGIVNSSHASPCAMVLWKWSRNYRCARSCCCCLRLRHTVRSN</sequence>
<dbReference type="Proteomes" id="UP001443914">
    <property type="component" value="Unassembled WGS sequence"/>
</dbReference>
<organism evidence="1 2">
    <name type="scientific">Saponaria officinalis</name>
    <name type="common">Common soapwort</name>
    <name type="synonym">Lychnis saponaria</name>
    <dbReference type="NCBI Taxonomy" id="3572"/>
    <lineage>
        <taxon>Eukaryota</taxon>
        <taxon>Viridiplantae</taxon>
        <taxon>Streptophyta</taxon>
        <taxon>Embryophyta</taxon>
        <taxon>Tracheophyta</taxon>
        <taxon>Spermatophyta</taxon>
        <taxon>Magnoliopsida</taxon>
        <taxon>eudicotyledons</taxon>
        <taxon>Gunneridae</taxon>
        <taxon>Pentapetalae</taxon>
        <taxon>Caryophyllales</taxon>
        <taxon>Caryophyllaceae</taxon>
        <taxon>Caryophylleae</taxon>
        <taxon>Saponaria</taxon>
    </lineage>
</organism>